<evidence type="ECO:0000313" key="2">
    <source>
        <dbReference type="EMBL" id="MBD2778921.1"/>
    </source>
</evidence>
<dbReference type="SUPFAM" id="SSF51126">
    <property type="entry name" value="Pectin lyase-like"/>
    <property type="match status" value="5"/>
</dbReference>
<evidence type="ECO:0000259" key="1">
    <source>
        <dbReference type="SMART" id="SM00912"/>
    </source>
</evidence>
<reference evidence="2" key="1">
    <citation type="submission" date="2020-09" db="EMBL/GenBank/DDBJ databases">
        <title>Iningainema tapete sp. nov. (Scytonemataceae, Cyanobacteria) from greenhouses in central Florida (USA) produces two types of nodularin with biosynthetic potential for microcystin-LR and anabaenopeptins.</title>
        <authorList>
            <person name="Berthold D.E."/>
            <person name="Lefler F.W."/>
            <person name="Huang I.-S."/>
            <person name="Abdulla H."/>
            <person name="Zimba P.V."/>
            <person name="Laughinghouse H.D. IV."/>
        </authorList>
    </citation>
    <scope>NUCLEOTIDE SEQUENCE</scope>
    <source>
        <strain evidence="2">BLCCT55</strain>
    </source>
</reference>
<dbReference type="AlphaFoldDB" id="A0A8J7CBZ1"/>
<organism evidence="2 3">
    <name type="scientific">Iningainema tapete BLCC-T55</name>
    <dbReference type="NCBI Taxonomy" id="2748662"/>
    <lineage>
        <taxon>Bacteria</taxon>
        <taxon>Bacillati</taxon>
        <taxon>Cyanobacteriota</taxon>
        <taxon>Cyanophyceae</taxon>
        <taxon>Nostocales</taxon>
        <taxon>Scytonemataceae</taxon>
        <taxon>Iningainema tapete</taxon>
    </lineage>
</organism>
<dbReference type="SMART" id="SM00912">
    <property type="entry name" value="Haemagg_act"/>
    <property type="match status" value="1"/>
</dbReference>
<evidence type="ECO:0000313" key="3">
    <source>
        <dbReference type="Proteomes" id="UP000629098"/>
    </source>
</evidence>
<proteinExistence type="predicted"/>
<dbReference type="InterPro" id="IPR012334">
    <property type="entry name" value="Pectin_lyas_fold"/>
</dbReference>
<dbReference type="InterPro" id="IPR011050">
    <property type="entry name" value="Pectin_lyase_fold/virulence"/>
</dbReference>
<keyword evidence="3" id="KW-1185">Reference proteome</keyword>
<feature type="domain" description="Filamentous haemagglutinin FhaB/tRNA nuclease CdiA-like TPS" evidence="1">
    <location>
        <begin position="43"/>
        <end position="154"/>
    </location>
</feature>
<sequence>MSGITQNWRCWCSRFVELGSWLVVGSMLIASLQERVFAQITPDATLPNNSSVTRDGNIFNITGGTQAGSNLFHSFSEFSVRAGETAFFNNAADIQNIISRVTGGSASNIDGIIRALGTANLFLINPNGIIFGRNAQLNIGGSFVATTASSIGFGERGFFSATNPNTPELLTVNPNALLFNQMRAASIKNNSIADAGLDPSSTYRTTGLRVPNGQSLLLVGGDIYMDGGGLYAFGGRVELAGASGAGTVGLNGNDSNLSLSFPDNLVRADVSITNLGGVSVRAGDGGSIVINSHNLNMDGGSLLLAGIESGLGSISSIAGDIEINATGLIKLTNNSYIQNGVGPGSVGKGGNIKIATGSFALTNGASLNNRTFGQGDAGNIIINARDTISLDGVGSRGFPTEVASMVLSRGVGKGGNVNITANSLSVTNGAALNASTFGRGDGGSVNINAREAVSFDRDSYAFSAVELGANGNSGGINITTKSLSVTNGAQLLAYTGGNGNAGNVTINARDNVSFDRVGSKGLFSAVYSTVDPRAVGKGGDITITTGSLFMTNDAELVASTKGQGDAGSVTINARDTVSFDRGKVFSAVETAEAVGKGANVKITTGSLFVTNGAQLLAYTRGQGDAGDVIVDARNTVSLQGVRDDGFSSLITTGTNSQLGEGGKITISTADFSIADGAIVDALTFSSKPGGSVTINANTFSATKGGQVTTSTYSNGLAGNINLNITDSVTLSGSDPTYADRLARFPERVNNVGAESGLFANANFETAGKGGDISVNTRTLSVQDTARIAVNSQGTAVGGNIQIQANNLTLKNQALISAETFSNQGGNIEIGLKDILLLRQNSRISTNAGTQGAGGDGGNITINAPNGFIVAVPNENSDITANAYTGSGGRVQIKASGVYGIGFRDLENSQTSDITASSEFGADGTVELITPEVDPNSGLVELPTIPVDTEVASGCYTPSYAQSSFVITGRGGLPPNPKDVLTPDTAQIDWVSVKPSNNNRSLPPVTTKPTTTIPKRIVEATGATLNAKGQIVLTANSSTVTPQTSKQNPTQCHGS</sequence>
<protein>
    <submittedName>
        <fullName evidence="2">Filamentous hemagglutinin N-terminal domain-containing protein</fullName>
    </submittedName>
</protein>
<dbReference type="EMBL" id="JACXAE010000134">
    <property type="protein sequence ID" value="MBD2778921.1"/>
    <property type="molecule type" value="Genomic_DNA"/>
</dbReference>
<name>A0A8J7CBZ1_9CYAN</name>
<dbReference type="Proteomes" id="UP000629098">
    <property type="component" value="Unassembled WGS sequence"/>
</dbReference>
<dbReference type="NCBIfam" id="TIGR01901">
    <property type="entry name" value="adhes_NPXG"/>
    <property type="match status" value="1"/>
</dbReference>
<gene>
    <name evidence="2" type="ORF">ICL16_44480</name>
</gene>
<accession>A0A8J7CBZ1</accession>
<dbReference type="Gene3D" id="2.160.20.10">
    <property type="entry name" value="Single-stranded right-handed beta-helix, Pectin lyase-like"/>
    <property type="match status" value="3"/>
</dbReference>
<dbReference type="RefSeq" id="WP_190839152.1">
    <property type="nucleotide sequence ID" value="NZ_CAWPPI010000134.1"/>
</dbReference>
<dbReference type="InterPro" id="IPR008638">
    <property type="entry name" value="FhaB/CdiA-like_TPS"/>
</dbReference>
<comment type="caution">
    <text evidence="2">The sequence shown here is derived from an EMBL/GenBank/DDBJ whole genome shotgun (WGS) entry which is preliminary data.</text>
</comment>
<dbReference type="Pfam" id="PF05860">
    <property type="entry name" value="TPS"/>
    <property type="match status" value="1"/>
</dbReference>